<reference evidence="1" key="1">
    <citation type="journal article" date="2015" name="Nature">
        <title>Complex archaea that bridge the gap between prokaryotes and eukaryotes.</title>
        <authorList>
            <person name="Spang A."/>
            <person name="Saw J.H."/>
            <person name="Jorgensen S.L."/>
            <person name="Zaremba-Niedzwiedzka K."/>
            <person name="Martijn J."/>
            <person name="Lind A.E."/>
            <person name="van Eijk R."/>
            <person name="Schleper C."/>
            <person name="Guy L."/>
            <person name="Ettema T.J."/>
        </authorList>
    </citation>
    <scope>NUCLEOTIDE SEQUENCE</scope>
</reference>
<comment type="caution">
    <text evidence="1">The sequence shown here is derived from an EMBL/GenBank/DDBJ whole genome shotgun (WGS) entry which is preliminary data.</text>
</comment>
<organism evidence="1">
    <name type="scientific">marine sediment metagenome</name>
    <dbReference type="NCBI Taxonomy" id="412755"/>
    <lineage>
        <taxon>unclassified sequences</taxon>
        <taxon>metagenomes</taxon>
        <taxon>ecological metagenomes</taxon>
    </lineage>
</organism>
<accession>A0A0F9USU8</accession>
<dbReference type="AlphaFoldDB" id="A0A0F9USU8"/>
<proteinExistence type="predicted"/>
<evidence type="ECO:0000313" key="1">
    <source>
        <dbReference type="EMBL" id="KKN56718.1"/>
    </source>
</evidence>
<gene>
    <name evidence="1" type="ORF">LCGC14_0569470</name>
</gene>
<dbReference type="EMBL" id="LAZR01000834">
    <property type="protein sequence ID" value="KKN56718.1"/>
    <property type="molecule type" value="Genomic_DNA"/>
</dbReference>
<name>A0A0F9USU8_9ZZZZ</name>
<sequence>MSKDNAIRIVKTKDGEGDLVFKGYDRCISVDFNPAQPCNPFHTLEAAMVWGTAQEAEHGIEYFDETAIVELGQAITNTAQWLLDRLLERDCKAVLKILNPYNHEIELEDPPMLITIRPSVRVPWIA</sequence>
<protein>
    <submittedName>
        <fullName evidence="1">Uncharacterized protein</fullName>
    </submittedName>
</protein>